<dbReference type="EMBL" id="JAPFFM010000003">
    <property type="protein sequence ID" value="KAJ6767796.1"/>
    <property type="molecule type" value="Genomic_DNA"/>
</dbReference>
<proteinExistence type="predicted"/>
<reference evidence="2" key="1">
    <citation type="submission" date="2022-11" db="EMBL/GenBank/DDBJ databases">
        <authorList>
            <person name="Hyden B.L."/>
            <person name="Feng K."/>
            <person name="Yates T."/>
            <person name="Jawdy S."/>
            <person name="Smart L.B."/>
            <person name="Muchero W."/>
        </authorList>
    </citation>
    <scope>NUCLEOTIDE SEQUENCE</scope>
    <source>
        <tissue evidence="2">Shoot tip</tissue>
    </source>
</reference>
<dbReference type="Pfam" id="PF01479">
    <property type="entry name" value="S4"/>
    <property type="match status" value="1"/>
</dbReference>
<evidence type="ECO:0000313" key="3">
    <source>
        <dbReference type="Proteomes" id="UP001151752"/>
    </source>
</evidence>
<comment type="caution">
    <text evidence="2">The sequence shown here is derived from an EMBL/GenBank/DDBJ whole genome shotgun (WGS) entry which is preliminary data.</text>
</comment>
<dbReference type="InterPro" id="IPR002942">
    <property type="entry name" value="S4_RNA-bd"/>
</dbReference>
<name>A0A9Q0WK01_9ROSI</name>
<dbReference type="SUPFAM" id="SSF55174">
    <property type="entry name" value="Alpha-L RNA-binding motif"/>
    <property type="match status" value="1"/>
</dbReference>
<organism evidence="2 3">
    <name type="scientific">Salix koriyanagi</name>
    <dbReference type="NCBI Taxonomy" id="2511006"/>
    <lineage>
        <taxon>Eukaryota</taxon>
        <taxon>Viridiplantae</taxon>
        <taxon>Streptophyta</taxon>
        <taxon>Embryophyta</taxon>
        <taxon>Tracheophyta</taxon>
        <taxon>Spermatophyta</taxon>
        <taxon>Magnoliopsida</taxon>
        <taxon>eudicotyledons</taxon>
        <taxon>Gunneridae</taxon>
        <taxon>Pentapetalae</taxon>
        <taxon>rosids</taxon>
        <taxon>fabids</taxon>
        <taxon>Malpighiales</taxon>
        <taxon>Salicaceae</taxon>
        <taxon>Saliceae</taxon>
        <taxon>Salix</taxon>
    </lineage>
</organism>
<gene>
    <name evidence="2" type="ORF">OIU74_021627</name>
</gene>
<dbReference type="GO" id="GO:0003723">
    <property type="term" value="F:RNA binding"/>
    <property type="evidence" value="ECO:0007669"/>
    <property type="project" value="InterPro"/>
</dbReference>
<accession>A0A9Q0WK01</accession>
<protein>
    <recommendedName>
        <fullName evidence="1">RNA-binding S4 domain-containing protein</fullName>
    </recommendedName>
</protein>
<dbReference type="AlphaFoldDB" id="A0A9Q0WK01"/>
<dbReference type="Proteomes" id="UP001151752">
    <property type="component" value="Chromosome 8"/>
</dbReference>
<evidence type="ECO:0000259" key="1">
    <source>
        <dbReference type="Pfam" id="PF01479"/>
    </source>
</evidence>
<feature type="non-terminal residue" evidence="2">
    <location>
        <position position="1"/>
    </location>
</feature>
<keyword evidence="3" id="KW-1185">Reference proteome</keyword>
<evidence type="ECO:0000313" key="2">
    <source>
        <dbReference type="EMBL" id="KAJ6767796.1"/>
    </source>
</evidence>
<dbReference type="CDD" id="cd00165">
    <property type="entry name" value="S4"/>
    <property type="match status" value="1"/>
</dbReference>
<reference evidence="2" key="2">
    <citation type="journal article" date="2023" name="Int. J. Mol. Sci.">
        <title>De Novo Assembly and Annotation of 11 Diverse Shrub Willow (Salix) Genomes Reveals Novel Gene Organization in Sex-Linked Regions.</title>
        <authorList>
            <person name="Hyden B."/>
            <person name="Feng K."/>
            <person name="Yates T.B."/>
            <person name="Jawdy S."/>
            <person name="Cereghino C."/>
            <person name="Smart L.B."/>
            <person name="Muchero W."/>
        </authorList>
    </citation>
    <scope>NUCLEOTIDE SEQUENCE</scope>
    <source>
        <tissue evidence="2">Shoot tip</tissue>
    </source>
</reference>
<sequence>MEAEPKRSKAARRFYNENFRDSEELIFEGKVTVNGSVCNTPQTRV</sequence>
<feature type="domain" description="RNA-binding S4" evidence="1">
    <location>
        <begin position="20"/>
        <end position="45"/>
    </location>
</feature>